<dbReference type="PANTHER" id="PTHR11465:SF23">
    <property type="entry name" value="CATALASE-2"/>
    <property type="match status" value="1"/>
</dbReference>
<dbReference type="CDD" id="cd08154">
    <property type="entry name" value="catalase_clade_1"/>
    <property type="match status" value="1"/>
</dbReference>
<feature type="chain" id="PRO_5042755393" description="Catalase" evidence="17">
    <location>
        <begin position="31"/>
        <end position="513"/>
    </location>
</feature>
<comment type="function">
    <text evidence="2">Decomposes hydrogen peroxide into water and oxygen; serves to protect cells from the toxic effects of hydrogen peroxide.</text>
</comment>
<reference evidence="20 21" key="2">
    <citation type="submission" date="2018-12" db="EMBL/GenBank/DDBJ databases">
        <title>Genomic insights into the evolutionary origins and pathogenicity of five Vibrio parahaemolyticus strains isolated from the shrimp with acute hepatopancreatic necrosis disease (AHPND).</title>
        <authorList>
            <person name="Yang Q."/>
            <person name="Dong X."/>
            <person name="Xie G."/>
            <person name="Fu S."/>
            <person name="Zou P."/>
            <person name="Sun J."/>
            <person name="Wang Y."/>
            <person name="Huang J."/>
        </authorList>
    </citation>
    <scope>NUCLEOTIDE SEQUENCE [LARGE SCALE GENOMIC DNA]</scope>
    <source>
        <strain evidence="20 21">20160303005-1</strain>
    </source>
</reference>
<dbReference type="InterPro" id="IPR018028">
    <property type="entry name" value="Catalase"/>
</dbReference>
<evidence type="ECO:0000313" key="19">
    <source>
        <dbReference type="EMBL" id="HAS6676887.1"/>
    </source>
</evidence>
<dbReference type="EC" id="1.11.1.6" evidence="5 16"/>
<dbReference type="GO" id="GO:0046872">
    <property type="term" value="F:metal ion binding"/>
    <property type="evidence" value="ECO:0007669"/>
    <property type="project" value="UniProtKB-KW"/>
</dbReference>
<evidence type="ECO:0000256" key="3">
    <source>
        <dbReference type="ARBA" id="ARBA00004418"/>
    </source>
</evidence>
<dbReference type="GO" id="GO:0042744">
    <property type="term" value="P:hydrogen peroxide catabolic process"/>
    <property type="evidence" value="ECO:0007669"/>
    <property type="project" value="UniProtKB-KW"/>
</dbReference>
<comment type="cofactor">
    <cofactor evidence="1 15">
        <name>heme</name>
        <dbReference type="ChEBI" id="CHEBI:30413"/>
    </cofactor>
</comment>
<evidence type="ECO:0000256" key="9">
    <source>
        <dbReference type="ARBA" id="ARBA00022723"/>
    </source>
</evidence>
<protein>
    <recommendedName>
        <fullName evidence="6 16">Catalase</fullName>
        <ecNumber evidence="5 16">1.11.1.6</ecNumber>
    </recommendedName>
</protein>
<dbReference type="Proteomes" id="UP000464718">
    <property type="component" value="Chromosome ii"/>
</dbReference>
<keyword evidence="13 16" id="KW-0376">Hydrogen peroxide</keyword>
<evidence type="ECO:0000256" key="5">
    <source>
        <dbReference type="ARBA" id="ARBA00012314"/>
    </source>
</evidence>
<keyword evidence="8 15" id="KW-0349">Heme</keyword>
<dbReference type="Proteomes" id="UP000856022">
    <property type="component" value="Unassembled WGS sequence"/>
</dbReference>
<evidence type="ECO:0000256" key="7">
    <source>
        <dbReference type="ARBA" id="ARBA00022559"/>
    </source>
</evidence>
<dbReference type="EMBL" id="CP034299">
    <property type="protein sequence ID" value="QHH11437.1"/>
    <property type="molecule type" value="Genomic_DNA"/>
</dbReference>
<feature type="signal peptide" evidence="17">
    <location>
        <begin position="1"/>
        <end position="30"/>
    </location>
</feature>
<dbReference type="PRINTS" id="PR00067">
    <property type="entry name" value="CATALASE"/>
</dbReference>
<dbReference type="InterPro" id="IPR010582">
    <property type="entry name" value="Catalase_immune_responsive"/>
</dbReference>
<sequence length="513" mass="57815">MVSTHWRATMQMLKSFLLITVGLASTSLQAQTLTRDNGAPVGDNQNSITAGENGSVLLQDVHLIQKLQRFARERIPERVVHARGTGAHGEFVASDDFSDLTVSAPFTEKGKVTPVFVRFSTVIHSKGSPETLRDPRGFATKFYTEQGNWDLVGNNLPVFFIRDSIKFPDMVHSLKPSPVNNVQDPNRFFDFFSHEPSATHMLTWVYSNLGTPASYRTMDGFGVHAYKWINQQGDVNYVKFQWKSQQGIKSLRPNEVTEMQGKDFNHLTNDLYAEIGRGNYPKWDLYVKVLSPEALSKLDYNGLDATKVWLNVPDRKVGTMTLNRLPENFFLDTEQSAFAPSNLIPGIEPSEDRLLQGRLFAYADTQLYRLGANLFQLPVNRPLTSVNNHNQNGLSNNAQLSNGDVNYEPSRKLNLAEDNQFKAVETKLVGTVQQKAISKPRDFYQAGVLYRSMNEQDRSDLIANLAGDLNKVMDKDIKATMVSYFYRADKEYGSRLAEATDTNLSQVKNKAMM</sequence>
<keyword evidence="10" id="KW-0574">Periplasm</keyword>
<dbReference type="GO" id="GO:0005737">
    <property type="term" value="C:cytoplasm"/>
    <property type="evidence" value="ECO:0007669"/>
    <property type="project" value="TreeGrafter"/>
</dbReference>
<dbReference type="Pfam" id="PF00199">
    <property type="entry name" value="Catalase"/>
    <property type="match status" value="1"/>
</dbReference>
<reference evidence="19" key="1">
    <citation type="journal article" date="2018" name="Genome Biol.">
        <title>SKESA: strategic k-mer extension for scrupulous assemblies.</title>
        <authorList>
            <person name="Souvorov A."/>
            <person name="Agarwala R."/>
            <person name="Lipman D.J."/>
        </authorList>
    </citation>
    <scope>NUCLEOTIDE SEQUENCE</scope>
    <source>
        <strain evidence="19">1930</strain>
    </source>
</reference>
<dbReference type="GO" id="GO:0020037">
    <property type="term" value="F:heme binding"/>
    <property type="evidence" value="ECO:0007669"/>
    <property type="project" value="InterPro"/>
</dbReference>
<evidence type="ECO:0000256" key="15">
    <source>
        <dbReference type="PIRSR" id="PIRSR038928-2"/>
    </source>
</evidence>
<comment type="similarity">
    <text evidence="4 16">Belongs to the catalase family.</text>
</comment>
<evidence type="ECO:0000256" key="4">
    <source>
        <dbReference type="ARBA" id="ARBA00005329"/>
    </source>
</evidence>
<keyword evidence="11 16" id="KW-0560">Oxidoreductase</keyword>
<evidence type="ECO:0000259" key="18">
    <source>
        <dbReference type="SMART" id="SM01060"/>
    </source>
</evidence>
<dbReference type="GO" id="GO:0004096">
    <property type="term" value="F:catalase activity"/>
    <property type="evidence" value="ECO:0007669"/>
    <property type="project" value="UniProtKB-EC"/>
</dbReference>
<dbReference type="PROSITE" id="PS00437">
    <property type="entry name" value="CATALASE_1"/>
    <property type="match status" value="1"/>
</dbReference>
<organism evidence="19">
    <name type="scientific">Vibrio parahaemolyticus</name>
    <dbReference type="NCBI Taxonomy" id="670"/>
    <lineage>
        <taxon>Bacteria</taxon>
        <taxon>Pseudomonadati</taxon>
        <taxon>Pseudomonadota</taxon>
        <taxon>Gammaproteobacteria</taxon>
        <taxon>Vibrionales</taxon>
        <taxon>Vibrionaceae</taxon>
        <taxon>Vibrio</taxon>
    </lineage>
</organism>
<evidence type="ECO:0000256" key="6">
    <source>
        <dbReference type="ARBA" id="ARBA00014132"/>
    </source>
</evidence>
<dbReference type="GO" id="GO:0042597">
    <property type="term" value="C:periplasmic space"/>
    <property type="evidence" value="ECO:0007669"/>
    <property type="project" value="UniProtKB-SubCell"/>
</dbReference>
<dbReference type="SUPFAM" id="SSF56634">
    <property type="entry name" value="Heme-dependent catalase-like"/>
    <property type="match status" value="1"/>
</dbReference>
<evidence type="ECO:0000256" key="17">
    <source>
        <dbReference type="SAM" id="SignalP"/>
    </source>
</evidence>
<dbReference type="InterPro" id="IPR024711">
    <property type="entry name" value="Catalase_clade1/3"/>
</dbReference>
<dbReference type="InterPro" id="IPR002226">
    <property type="entry name" value="Catalase_haem_BS"/>
</dbReference>
<accession>A0A7Z2RQJ7</accession>
<evidence type="ECO:0000256" key="13">
    <source>
        <dbReference type="ARBA" id="ARBA00023324"/>
    </source>
</evidence>
<dbReference type="PANTHER" id="PTHR11465">
    <property type="entry name" value="CATALASE"/>
    <property type="match status" value="1"/>
</dbReference>
<dbReference type="PIRSF" id="PIRSF038928">
    <property type="entry name" value="Catalase_clade1-3"/>
    <property type="match status" value="1"/>
</dbReference>
<dbReference type="PROSITE" id="PS00438">
    <property type="entry name" value="CATALASE_2"/>
    <property type="match status" value="1"/>
</dbReference>
<comment type="subcellular location">
    <subcellularLocation>
        <location evidence="3">Periplasm</location>
    </subcellularLocation>
</comment>
<comment type="catalytic activity">
    <reaction evidence="16">
        <text>2 H2O2 = O2 + 2 H2O</text>
        <dbReference type="Rhea" id="RHEA:20309"/>
        <dbReference type="ChEBI" id="CHEBI:15377"/>
        <dbReference type="ChEBI" id="CHEBI:15379"/>
        <dbReference type="ChEBI" id="CHEBI:16240"/>
        <dbReference type="EC" id="1.11.1.6"/>
    </reaction>
</comment>
<evidence type="ECO:0000313" key="20">
    <source>
        <dbReference type="EMBL" id="QHH11437.1"/>
    </source>
</evidence>
<dbReference type="Pfam" id="PF06628">
    <property type="entry name" value="Catalase-rel"/>
    <property type="match status" value="1"/>
</dbReference>
<feature type="domain" description="Catalase core" evidence="18">
    <location>
        <begin position="34"/>
        <end position="416"/>
    </location>
</feature>
<reference evidence="19" key="3">
    <citation type="submission" date="2019-12" db="EMBL/GenBank/DDBJ databases">
        <authorList>
            <consortium name="NCBI Pathogen Detection Project"/>
        </authorList>
    </citation>
    <scope>NUCLEOTIDE SEQUENCE</scope>
    <source>
        <strain evidence="19">1930</strain>
    </source>
</reference>
<evidence type="ECO:0000256" key="14">
    <source>
        <dbReference type="PIRSR" id="PIRSR038928-1"/>
    </source>
</evidence>
<keyword evidence="7 16" id="KW-0575">Peroxidase</keyword>
<evidence type="ECO:0000256" key="2">
    <source>
        <dbReference type="ARBA" id="ARBA00002974"/>
    </source>
</evidence>
<evidence type="ECO:0000256" key="1">
    <source>
        <dbReference type="ARBA" id="ARBA00001971"/>
    </source>
</evidence>
<dbReference type="Gene3D" id="2.40.180.10">
    <property type="entry name" value="Catalase core domain"/>
    <property type="match status" value="1"/>
</dbReference>
<dbReference type="GO" id="GO:0042542">
    <property type="term" value="P:response to hydrogen peroxide"/>
    <property type="evidence" value="ECO:0007669"/>
    <property type="project" value="TreeGrafter"/>
</dbReference>
<dbReference type="EMBL" id="DACQKT010000003">
    <property type="protein sequence ID" value="HAS6676887.1"/>
    <property type="molecule type" value="Genomic_DNA"/>
</dbReference>
<evidence type="ECO:0000313" key="21">
    <source>
        <dbReference type="Proteomes" id="UP000464718"/>
    </source>
</evidence>
<evidence type="ECO:0000256" key="11">
    <source>
        <dbReference type="ARBA" id="ARBA00023002"/>
    </source>
</evidence>
<proteinExistence type="inferred from homology"/>
<feature type="binding site" description="axial binding residue" evidence="15">
    <location>
        <position position="362"/>
    </location>
    <ligand>
        <name>heme</name>
        <dbReference type="ChEBI" id="CHEBI:30413"/>
    </ligand>
    <ligandPart>
        <name>Fe</name>
        <dbReference type="ChEBI" id="CHEBI:18248"/>
    </ligandPart>
</feature>
<dbReference type="SMART" id="SM01060">
    <property type="entry name" value="Catalase"/>
    <property type="match status" value="1"/>
</dbReference>
<dbReference type="PROSITE" id="PS51402">
    <property type="entry name" value="CATALASE_3"/>
    <property type="match status" value="1"/>
</dbReference>
<keyword evidence="12 15" id="KW-0408">Iron</keyword>
<dbReference type="InterPro" id="IPR020835">
    <property type="entry name" value="Catalase_sf"/>
</dbReference>
<evidence type="ECO:0000256" key="16">
    <source>
        <dbReference type="RuleBase" id="RU000498"/>
    </source>
</evidence>
<dbReference type="InterPro" id="IPR024708">
    <property type="entry name" value="Catalase_AS"/>
</dbReference>
<dbReference type="InterPro" id="IPR011614">
    <property type="entry name" value="Catalase_core"/>
</dbReference>
<feature type="active site" evidence="14">
    <location>
        <position position="81"/>
    </location>
</feature>
<dbReference type="AlphaFoldDB" id="A0A7Z2RQJ7"/>
<keyword evidence="17" id="KW-0732">Signal</keyword>
<evidence type="ECO:0000256" key="10">
    <source>
        <dbReference type="ARBA" id="ARBA00022764"/>
    </source>
</evidence>
<evidence type="ECO:0000256" key="12">
    <source>
        <dbReference type="ARBA" id="ARBA00023004"/>
    </source>
</evidence>
<name>A0A7Z2RQJ7_VIBPH</name>
<gene>
    <name evidence="20" type="ORF">EHC69_19220</name>
    <name evidence="19" type="ORF">I7278_08700</name>
</gene>
<feature type="active site" evidence="14">
    <location>
        <position position="154"/>
    </location>
</feature>
<evidence type="ECO:0000256" key="8">
    <source>
        <dbReference type="ARBA" id="ARBA00022617"/>
    </source>
</evidence>
<keyword evidence="9 15" id="KW-0479">Metal-binding</keyword>